<gene>
    <name evidence="1" type="ORF">K1T71_014624</name>
</gene>
<dbReference type="Proteomes" id="UP000824533">
    <property type="component" value="Linkage Group LG29"/>
</dbReference>
<evidence type="ECO:0000313" key="1">
    <source>
        <dbReference type="EMBL" id="KAJ0170018.1"/>
    </source>
</evidence>
<organism evidence="1 2">
    <name type="scientific">Dendrolimus kikuchii</name>
    <dbReference type="NCBI Taxonomy" id="765133"/>
    <lineage>
        <taxon>Eukaryota</taxon>
        <taxon>Metazoa</taxon>
        <taxon>Ecdysozoa</taxon>
        <taxon>Arthropoda</taxon>
        <taxon>Hexapoda</taxon>
        <taxon>Insecta</taxon>
        <taxon>Pterygota</taxon>
        <taxon>Neoptera</taxon>
        <taxon>Endopterygota</taxon>
        <taxon>Lepidoptera</taxon>
        <taxon>Glossata</taxon>
        <taxon>Ditrysia</taxon>
        <taxon>Bombycoidea</taxon>
        <taxon>Lasiocampidae</taxon>
        <taxon>Dendrolimus</taxon>
    </lineage>
</organism>
<protein>
    <submittedName>
        <fullName evidence="1">Uncharacterized protein</fullName>
    </submittedName>
</protein>
<sequence>MTAITKKVNDLYAECKHIQRTQPEYIVNDEIAKEIGRQYRTLPTFEKGLYEHVYKNHYSLERNEYLKCRWKAYKKNIENRIFAPFQFPDHSDLHFHNCAVRFMPNLSIRNVPNFRKKLKPGPGVDYGGQMPIPEELQLKRGIEKNKKKETNHPKIVIEKQRNST</sequence>
<reference evidence="1 2" key="1">
    <citation type="journal article" date="2021" name="Front. Genet.">
        <title>Chromosome-Level Genome Assembly Reveals Significant Gene Expansion in the Toll and IMD Signaling Pathways of Dendrolimus kikuchii.</title>
        <authorList>
            <person name="Zhou J."/>
            <person name="Wu P."/>
            <person name="Xiong Z."/>
            <person name="Liu N."/>
            <person name="Zhao N."/>
            <person name="Ji M."/>
            <person name="Qiu Y."/>
            <person name="Yang B."/>
        </authorList>
    </citation>
    <scope>NUCLEOTIDE SEQUENCE [LARGE SCALE GENOMIC DNA]</scope>
    <source>
        <strain evidence="1">Ann1</strain>
    </source>
</reference>
<accession>A0ACC1CEN0</accession>
<evidence type="ECO:0000313" key="2">
    <source>
        <dbReference type="Proteomes" id="UP000824533"/>
    </source>
</evidence>
<comment type="caution">
    <text evidence="1">The sequence shown here is derived from an EMBL/GenBank/DDBJ whole genome shotgun (WGS) entry which is preliminary data.</text>
</comment>
<keyword evidence="2" id="KW-1185">Reference proteome</keyword>
<proteinExistence type="predicted"/>
<dbReference type="EMBL" id="CM034415">
    <property type="protein sequence ID" value="KAJ0170018.1"/>
    <property type="molecule type" value="Genomic_DNA"/>
</dbReference>
<name>A0ACC1CEN0_9NEOP</name>